<dbReference type="Proteomes" id="UP001356428">
    <property type="component" value="Chromosome"/>
</dbReference>
<gene>
    <name evidence="6" type="ORF">OG849_30215</name>
</gene>
<dbReference type="PROSITE" id="PS50977">
    <property type="entry name" value="HTH_TETR_2"/>
    <property type="match status" value="1"/>
</dbReference>
<evidence type="ECO:0000259" key="5">
    <source>
        <dbReference type="PROSITE" id="PS50977"/>
    </source>
</evidence>
<dbReference type="PANTHER" id="PTHR30055:SF234">
    <property type="entry name" value="HTH-TYPE TRANSCRIPTIONAL REGULATOR BETI"/>
    <property type="match status" value="1"/>
</dbReference>
<name>A0ABZ1F488_9ACTN</name>
<dbReference type="InterPro" id="IPR036271">
    <property type="entry name" value="Tet_transcr_reg_TetR-rel_C_sf"/>
</dbReference>
<dbReference type="EMBL" id="CP109083">
    <property type="protein sequence ID" value="WSB11225.1"/>
    <property type="molecule type" value="Genomic_DNA"/>
</dbReference>
<dbReference type="Pfam" id="PF02909">
    <property type="entry name" value="TetR_C_1"/>
    <property type="match status" value="1"/>
</dbReference>
<keyword evidence="2 4" id="KW-0238">DNA-binding</keyword>
<keyword evidence="7" id="KW-1185">Reference proteome</keyword>
<evidence type="ECO:0000256" key="4">
    <source>
        <dbReference type="PROSITE-ProRule" id="PRU00335"/>
    </source>
</evidence>
<dbReference type="InterPro" id="IPR009057">
    <property type="entry name" value="Homeodomain-like_sf"/>
</dbReference>
<evidence type="ECO:0000313" key="7">
    <source>
        <dbReference type="Proteomes" id="UP001356428"/>
    </source>
</evidence>
<evidence type="ECO:0000313" key="6">
    <source>
        <dbReference type="EMBL" id="WSB11225.1"/>
    </source>
</evidence>
<dbReference type="SUPFAM" id="SSF48498">
    <property type="entry name" value="Tetracyclin repressor-like, C-terminal domain"/>
    <property type="match status" value="1"/>
</dbReference>
<proteinExistence type="predicted"/>
<keyword evidence="3" id="KW-0804">Transcription</keyword>
<dbReference type="Pfam" id="PF00440">
    <property type="entry name" value="TetR_N"/>
    <property type="match status" value="1"/>
</dbReference>
<dbReference type="Gene3D" id="1.10.357.10">
    <property type="entry name" value="Tetracycline Repressor, domain 2"/>
    <property type="match status" value="1"/>
</dbReference>
<sequence>MESRGQRSGRTGRPPRLSQEAILVAAQRILDTEGPERLSMRRLAREMSSTAMALYHHVQDKDELLLLLLDAHARRYPRPVLPSEPRTRLLAAAQVLHDLLADCPWIVEVLSFDDFVSESALWVVESIVDAAVACGMALEDAVYAYRVIWHYTTGELAIRVSRERVQARAERPEYREHALEFLDSVDFPRLNAVGRRWAGLTARDDHRTGLEAVVAGLLEQKTGRVEKQDGAAEWQAEAVGVTARVVQACPCC</sequence>
<evidence type="ECO:0000256" key="1">
    <source>
        <dbReference type="ARBA" id="ARBA00023015"/>
    </source>
</evidence>
<accession>A0ABZ1F488</accession>
<evidence type="ECO:0000256" key="3">
    <source>
        <dbReference type="ARBA" id="ARBA00023163"/>
    </source>
</evidence>
<feature type="DNA-binding region" description="H-T-H motif" evidence="4">
    <location>
        <begin position="39"/>
        <end position="58"/>
    </location>
</feature>
<protein>
    <submittedName>
        <fullName evidence="6">TetR/AcrR family transcriptional regulator</fullName>
    </submittedName>
</protein>
<feature type="domain" description="HTH tetR-type" evidence="5">
    <location>
        <begin position="16"/>
        <end position="76"/>
    </location>
</feature>
<dbReference type="InterPro" id="IPR004111">
    <property type="entry name" value="Repressor_TetR_C"/>
</dbReference>
<dbReference type="PANTHER" id="PTHR30055">
    <property type="entry name" value="HTH-TYPE TRANSCRIPTIONAL REGULATOR RUTR"/>
    <property type="match status" value="1"/>
</dbReference>
<dbReference type="RefSeq" id="WP_326702796.1">
    <property type="nucleotide sequence ID" value="NZ_CP109083.1"/>
</dbReference>
<dbReference type="InterPro" id="IPR001647">
    <property type="entry name" value="HTH_TetR"/>
</dbReference>
<keyword evidence="1" id="KW-0805">Transcription regulation</keyword>
<dbReference type="InterPro" id="IPR050109">
    <property type="entry name" value="HTH-type_TetR-like_transc_reg"/>
</dbReference>
<reference evidence="6 7" key="1">
    <citation type="submission" date="2022-10" db="EMBL/GenBank/DDBJ databases">
        <title>The complete genomes of actinobacterial strains from the NBC collection.</title>
        <authorList>
            <person name="Joergensen T.S."/>
            <person name="Alvarez Arevalo M."/>
            <person name="Sterndorff E.B."/>
            <person name="Faurdal D."/>
            <person name="Vuksanovic O."/>
            <person name="Mourched A.-S."/>
            <person name="Charusanti P."/>
            <person name="Shaw S."/>
            <person name="Blin K."/>
            <person name="Weber T."/>
        </authorList>
    </citation>
    <scope>NUCLEOTIDE SEQUENCE [LARGE SCALE GENOMIC DNA]</scope>
    <source>
        <strain evidence="6 7">NBC 01792</strain>
    </source>
</reference>
<dbReference type="SUPFAM" id="SSF46689">
    <property type="entry name" value="Homeodomain-like"/>
    <property type="match status" value="1"/>
</dbReference>
<organism evidence="6 7">
    <name type="scientific">Streptomyces cyaneofuscatus</name>
    <dbReference type="NCBI Taxonomy" id="66883"/>
    <lineage>
        <taxon>Bacteria</taxon>
        <taxon>Bacillati</taxon>
        <taxon>Actinomycetota</taxon>
        <taxon>Actinomycetes</taxon>
        <taxon>Kitasatosporales</taxon>
        <taxon>Streptomycetaceae</taxon>
        <taxon>Streptomyces</taxon>
    </lineage>
</organism>
<evidence type="ECO:0000256" key="2">
    <source>
        <dbReference type="ARBA" id="ARBA00023125"/>
    </source>
</evidence>